<name>A0A7N0TYC2_KALFE</name>
<accession>A0A7N0TYC2</accession>
<keyword evidence="2" id="KW-1185">Reference proteome</keyword>
<dbReference type="Proteomes" id="UP000594263">
    <property type="component" value="Unplaced"/>
</dbReference>
<protein>
    <submittedName>
        <fullName evidence="1">Uncharacterized protein</fullName>
    </submittedName>
</protein>
<evidence type="ECO:0000313" key="1">
    <source>
        <dbReference type="EnsemblPlants" id="Kaladp0048s0523.1.v1.1.CDS.1"/>
    </source>
</evidence>
<proteinExistence type="predicted"/>
<evidence type="ECO:0000313" key="2">
    <source>
        <dbReference type="Proteomes" id="UP000594263"/>
    </source>
</evidence>
<dbReference type="AlphaFoldDB" id="A0A7N0TYC2"/>
<dbReference type="EnsemblPlants" id="Kaladp0048s0523.1.v1.1">
    <property type="protein sequence ID" value="Kaladp0048s0523.1.v1.1.CDS.1"/>
    <property type="gene ID" value="Kaladp0048s0523.v1.1"/>
</dbReference>
<reference evidence="1" key="1">
    <citation type="submission" date="2021-01" db="UniProtKB">
        <authorList>
            <consortium name="EnsemblPlants"/>
        </authorList>
    </citation>
    <scope>IDENTIFICATION</scope>
</reference>
<organism evidence="1 2">
    <name type="scientific">Kalanchoe fedtschenkoi</name>
    <name type="common">Lavender scallops</name>
    <name type="synonym">South American air plant</name>
    <dbReference type="NCBI Taxonomy" id="63787"/>
    <lineage>
        <taxon>Eukaryota</taxon>
        <taxon>Viridiplantae</taxon>
        <taxon>Streptophyta</taxon>
        <taxon>Embryophyta</taxon>
        <taxon>Tracheophyta</taxon>
        <taxon>Spermatophyta</taxon>
        <taxon>Magnoliopsida</taxon>
        <taxon>eudicotyledons</taxon>
        <taxon>Gunneridae</taxon>
        <taxon>Pentapetalae</taxon>
        <taxon>Saxifragales</taxon>
        <taxon>Crassulaceae</taxon>
        <taxon>Kalanchoe</taxon>
    </lineage>
</organism>
<dbReference type="Gramene" id="Kaladp0048s0523.1.v1.1">
    <property type="protein sequence ID" value="Kaladp0048s0523.1.v1.1.CDS.1"/>
    <property type="gene ID" value="Kaladp0048s0523.v1.1"/>
</dbReference>
<sequence length="102" mass="12519">MLILITRDVIEKIFIQFLREGEFFVIFYYIFPDVITYRYLFKYVWFSLGYFLSKSTNCIHFFSFDQLYVKYIYPQVLPESLSLPTKGRNGMEWKRAVFYKLN</sequence>